<sequence length="265" mass="28806">MKTKQFLVLAAGFASLIFMTACNENNDASPEQAKLEIRLTDAPNSNIKEVWVDIKEIQVNIGDSTSWTPLTGVHPGVYNLLSLTDGRDTLLADATIPAGRLSQLRLILGEDNYIITHDGQKEMLTTPSAQQSGLKVQIHNDLTGGVLYRLVLDFDAAKSVVEAGNSGKYILKPVIRVLSFVPSGGIAKGFVAPDSVMSTIYAIKGPDTISSTATNNGNYQFRDIPAGNYEFHYYPAHDSFQTATKNVSVELGKITTVDTVFLQHK</sequence>
<dbReference type="Gene3D" id="2.60.40.1120">
    <property type="entry name" value="Carboxypeptidase-like, regulatory domain"/>
    <property type="match status" value="1"/>
</dbReference>
<keyword evidence="1" id="KW-0732">Signal</keyword>
<name>A0ABR7MBX0_9BACT</name>
<gene>
    <name evidence="3" type="ORF">BC349_15400</name>
</gene>
<protein>
    <recommendedName>
        <fullName evidence="2">DUF4382 domain-containing protein</fullName>
    </recommendedName>
</protein>
<keyword evidence="4" id="KW-1185">Reference proteome</keyword>
<dbReference type="PROSITE" id="PS51257">
    <property type="entry name" value="PROKAR_LIPOPROTEIN"/>
    <property type="match status" value="1"/>
</dbReference>
<evidence type="ECO:0000259" key="2">
    <source>
        <dbReference type="Pfam" id="PF14321"/>
    </source>
</evidence>
<feature type="domain" description="DUF4382" evidence="2">
    <location>
        <begin position="32"/>
        <end position="173"/>
    </location>
</feature>
<proteinExistence type="predicted"/>
<dbReference type="SUPFAM" id="SSF49452">
    <property type="entry name" value="Starch-binding domain-like"/>
    <property type="match status" value="1"/>
</dbReference>
<feature type="signal peptide" evidence="1">
    <location>
        <begin position="1"/>
        <end position="23"/>
    </location>
</feature>
<dbReference type="InterPro" id="IPR025491">
    <property type="entry name" value="DUF4382"/>
</dbReference>
<reference evidence="3 4" key="1">
    <citation type="submission" date="2016-07" db="EMBL/GenBank/DDBJ databases">
        <title>Genome analysis of Flavihumibacter stibioxidans YS-17.</title>
        <authorList>
            <person name="Shi K."/>
            <person name="Han Y."/>
            <person name="Wang G."/>
        </authorList>
    </citation>
    <scope>NUCLEOTIDE SEQUENCE [LARGE SCALE GENOMIC DNA]</scope>
    <source>
        <strain evidence="3 4">YS-17</strain>
    </source>
</reference>
<dbReference type="Pfam" id="PF14321">
    <property type="entry name" value="DUF4382"/>
    <property type="match status" value="1"/>
</dbReference>
<evidence type="ECO:0000313" key="3">
    <source>
        <dbReference type="EMBL" id="MBC6492446.1"/>
    </source>
</evidence>
<dbReference type="RefSeq" id="WP_187257769.1">
    <property type="nucleotide sequence ID" value="NZ_JBHULF010000020.1"/>
</dbReference>
<dbReference type="EMBL" id="MBUA01000028">
    <property type="protein sequence ID" value="MBC6492446.1"/>
    <property type="molecule type" value="Genomic_DNA"/>
</dbReference>
<comment type="caution">
    <text evidence="3">The sequence shown here is derived from an EMBL/GenBank/DDBJ whole genome shotgun (WGS) entry which is preliminary data.</text>
</comment>
<accession>A0ABR7MBX0</accession>
<evidence type="ECO:0000256" key="1">
    <source>
        <dbReference type="SAM" id="SignalP"/>
    </source>
</evidence>
<feature type="chain" id="PRO_5046814664" description="DUF4382 domain-containing protein" evidence="1">
    <location>
        <begin position="24"/>
        <end position="265"/>
    </location>
</feature>
<dbReference type="InterPro" id="IPR013784">
    <property type="entry name" value="Carb-bd-like_fold"/>
</dbReference>
<dbReference type="Proteomes" id="UP000765802">
    <property type="component" value="Unassembled WGS sequence"/>
</dbReference>
<organism evidence="3 4">
    <name type="scientific">Flavihumibacter stibioxidans</name>
    <dbReference type="NCBI Taxonomy" id="1834163"/>
    <lineage>
        <taxon>Bacteria</taxon>
        <taxon>Pseudomonadati</taxon>
        <taxon>Bacteroidota</taxon>
        <taxon>Chitinophagia</taxon>
        <taxon>Chitinophagales</taxon>
        <taxon>Chitinophagaceae</taxon>
        <taxon>Flavihumibacter</taxon>
    </lineage>
</organism>
<evidence type="ECO:0000313" key="4">
    <source>
        <dbReference type="Proteomes" id="UP000765802"/>
    </source>
</evidence>